<name>A0A7F5R6G1_AGRPL</name>
<evidence type="ECO:0000256" key="2">
    <source>
        <dbReference type="ARBA" id="ARBA00023180"/>
    </source>
</evidence>
<dbReference type="InterPro" id="IPR002469">
    <property type="entry name" value="Peptidase_S9B_N"/>
</dbReference>
<dbReference type="Proteomes" id="UP000192223">
    <property type="component" value="Unplaced"/>
</dbReference>
<keyword evidence="4" id="KW-0732">Signal</keyword>
<dbReference type="InterPro" id="IPR050278">
    <property type="entry name" value="Serine_Prot_S9B/DPPIV"/>
</dbReference>
<reference evidence="8" key="1">
    <citation type="submission" date="2025-08" db="UniProtKB">
        <authorList>
            <consortium name="RefSeq"/>
        </authorList>
    </citation>
    <scope>IDENTIFICATION</scope>
    <source>
        <tissue evidence="8">Entire body</tissue>
    </source>
</reference>
<comment type="similarity">
    <text evidence="1">Belongs to the peptidase S9B family. DPPIV subfamily.</text>
</comment>
<evidence type="ECO:0000256" key="1">
    <source>
        <dbReference type="ARBA" id="ARBA00010036"/>
    </source>
</evidence>
<protein>
    <recommendedName>
        <fullName evidence="3">Venom dipeptidyl peptidase 4</fullName>
    </recommendedName>
</protein>
<dbReference type="Gene3D" id="2.140.10.30">
    <property type="entry name" value="Dipeptidylpeptidase IV, N-terminal domain"/>
    <property type="match status" value="1"/>
</dbReference>
<evidence type="ECO:0000259" key="5">
    <source>
        <dbReference type="Pfam" id="PF00326"/>
    </source>
</evidence>
<dbReference type="AlphaFoldDB" id="A0A7F5R6G1"/>
<feature type="domain" description="Peptidase S9 prolyl oligopeptidase catalytic" evidence="5">
    <location>
        <begin position="542"/>
        <end position="743"/>
    </location>
</feature>
<dbReference type="GO" id="GO:0008239">
    <property type="term" value="F:dipeptidyl-peptidase activity"/>
    <property type="evidence" value="ECO:0007669"/>
    <property type="project" value="TreeGrafter"/>
</dbReference>
<dbReference type="GeneID" id="108737005"/>
<dbReference type="KEGG" id="apln:108737005"/>
<dbReference type="Pfam" id="PF00326">
    <property type="entry name" value="Peptidase_S9"/>
    <property type="match status" value="1"/>
</dbReference>
<dbReference type="InterPro" id="IPR001375">
    <property type="entry name" value="Peptidase_S9_cat"/>
</dbReference>
<evidence type="ECO:0000256" key="3">
    <source>
        <dbReference type="ARBA" id="ARBA00072929"/>
    </source>
</evidence>
<evidence type="ECO:0000256" key="4">
    <source>
        <dbReference type="SAM" id="SignalP"/>
    </source>
</evidence>
<dbReference type="FunFam" id="3.40.50.1820:FF:000003">
    <property type="entry name" value="Dipeptidyl peptidase 4"/>
    <property type="match status" value="1"/>
</dbReference>
<dbReference type="SUPFAM" id="SSF53474">
    <property type="entry name" value="alpha/beta-Hydrolases"/>
    <property type="match status" value="1"/>
</dbReference>
<accession>A0A7F5R6G1</accession>
<keyword evidence="2" id="KW-0325">Glycoprotein</keyword>
<feature type="signal peptide" evidence="4">
    <location>
        <begin position="1"/>
        <end position="18"/>
    </location>
</feature>
<evidence type="ECO:0000313" key="7">
    <source>
        <dbReference type="Proteomes" id="UP000192223"/>
    </source>
</evidence>
<dbReference type="Pfam" id="PF00930">
    <property type="entry name" value="DPPIV_N"/>
    <property type="match status" value="1"/>
</dbReference>
<dbReference type="GO" id="GO:0008236">
    <property type="term" value="F:serine-type peptidase activity"/>
    <property type="evidence" value="ECO:0007669"/>
    <property type="project" value="InterPro"/>
</dbReference>
<dbReference type="SUPFAM" id="SSF82171">
    <property type="entry name" value="DPP6 N-terminal domain-like"/>
    <property type="match status" value="1"/>
</dbReference>
<proteinExistence type="inferred from homology"/>
<evidence type="ECO:0000259" key="6">
    <source>
        <dbReference type="Pfam" id="PF00930"/>
    </source>
</evidence>
<sequence>MYAILKIVALLFVGIIKSEELEPYQLSEFLEGSFRNRGFNGTWVSDDILMYRHNSSLYFFYPETETSELFFRRTDLSGFGSYSLSLSPDRRYFLIQYNTTSIFRHSTVAQFSIVDVNTGEIYNIADSEFLSYATWDKSGNGIAYVFENNIYYIDSPPQVTNAKQITTDGIVNVIYNGVPDWVYEEEVLSSGSAMWFSPSGDKLVFAFFNDTEVEEFSYYLYGAPGNAIDNYPEEVHLRYPKVGSKNPDVLLKYIDLSNNSSEVVALNIIPFDIVSNEYVIYTVGWATNEDVVAIIKNRVQNRAAVCRCRVAENNCYVESIIEENRGWLDLQAPVYNSDGTLRLMILAQPEGEDTYQHMVLTNTSNNSSVRLTHGRKIVSSLYGWDEERNLVYYLGTTEENSAQRHVFSVNVVTSEIICISCGFETPDGNCTYAAASFSKNFSYFAKVCQSSPNYAVIQSTTTPSNAYLWLDNTAIREQLQRKLQPTARHLNVTLESGFVAKVKLLLPPGFDETNTSIKYPMIVNVYAGPGDVRITDAFSNGFEKYITTNRKYIYAYIDGRGSGRREDSLRFQIYRRMGTVEIEDQVAVTKYLRDTYSWIDPERICIWGWSYGGFATAWALVYDNEKIFNCFLSVAPVTNFVYYDTIYTERYMGLPTVEDNRVGYNNTDLTRRVESFRGRKFYIIHGSADDNVHYQNTAMLLKALEEADISFSEQTYVDDAHSIASYSPHLYRTIDRYFARSFGLGDPTYD</sequence>
<keyword evidence="7" id="KW-1185">Reference proteome</keyword>
<dbReference type="PANTHER" id="PTHR11731:SF154">
    <property type="entry name" value="VENOM DIPEPTIDYL PEPTIDASE 4-LIKE PROTEIN"/>
    <property type="match status" value="1"/>
</dbReference>
<dbReference type="Gene3D" id="3.40.50.1820">
    <property type="entry name" value="alpha/beta hydrolase"/>
    <property type="match status" value="1"/>
</dbReference>
<feature type="chain" id="PRO_5028845865" description="Venom dipeptidyl peptidase 4" evidence="4">
    <location>
        <begin position="19"/>
        <end position="750"/>
    </location>
</feature>
<gene>
    <name evidence="8" type="primary">LOC108737005</name>
</gene>
<feature type="domain" description="Dipeptidylpeptidase IV N-terminal" evidence="6">
    <location>
        <begin position="87"/>
        <end position="450"/>
    </location>
</feature>
<dbReference type="RefSeq" id="XP_025831561.1">
    <property type="nucleotide sequence ID" value="XM_025975776.1"/>
</dbReference>
<dbReference type="PANTHER" id="PTHR11731">
    <property type="entry name" value="PROTEASE FAMILY S9B,C DIPEPTIDYL-PEPTIDASE IV-RELATED"/>
    <property type="match status" value="1"/>
</dbReference>
<dbReference type="InParanoid" id="A0A7F5R6G1"/>
<dbReference type="GO" id="GO:0005886">
    <property type="term" value="C:plasma membrane"/>
    <property type="evidence" value="ECO:0007669"/>
    <property type="project" value="TreeGrafter"/>
</dbReference>
<dbReference type="FunCoup" id="A0A7F5R6G1">
    <property type="interactions" value="99"/>
</dbReference>
<evidence type="ECO:0000313" key="8">
    <source>
        <dbReference type="RefSeq" id="XP_025831561.1"/>
    </source>
</evidence>
<dbReference type="OrthoDB" id="16520at2759"/>
<dbReference type="InterPro" id="IPR029058">
    <property type="entry name" value="AB_hydrolase_fold"/>
</dbReference>
<organism evidence="7 8">
    <name type="scientific">Agrilus planipennis</name>
    <name type="common">Emerald ash borer</name>
    <name type="synonym">Agrilus marcopoli</name>
    <dbReference type="NCBI Taxonomy" id="224129"/>
    <lineage>
        <taxon>Eukaryota</taxon>
        <taxon>Metazoa</taxon>
        <taxon>Ecdysozoa</taxon>
        <taxon>Arthropoda</taxon>
        <taxon>Hexapoda</taxon>
        <taxon>Insecta</taxon>
        <taxon>Pterygota</taxon>
        <taxon>Neoptera</taxon>
        <taxon>Endopterygota</taxon>
        <taxon>Coleoptera</taxon>
        <taxon>Polyphaga</taxon>
        <taxon>Elateriformia</taxon>
        <taxon>Buprestoidea</taxon>
        <taxon>Buprestidae</taxon>
        <taxon>Agrilinae</taxon>
        <taxon>Agrilus</taxon>
    </lineage>
</organism>
<dbReference type="GO" id="GO:0006508">
    <property type="term" value="P:proteolysis"/>
    <property type="evidence" value="ECO:0007669"/>
    <property type="project" value="InterPro"/>
</dbReference>